<evidence type="ECO:0000313" key="2">
    <source>
        <dbReference type="EMBL" id="CAK7352990.1"/>
    </source>
</evidence>
<sequence>MIELTTWNLVFIQKSTSSHINLMGIVTKDRSFHLFPFVLVGYPEIPNGGSRFVKELLDNSYTRDIRVPKIPPSVTRERIGSRARDTASKKSSDSIRTRSQAHKHDWAYRAQNHHLNSSQNNTTVSSACKALKNFHRPINKPSTESTQLLMTFRVTPVITESTRNVGK</sequence>
<comment type="caution">
    <text evidence="2">The sequence shown here is derived from an EMBL/GenBank/DDBJ whole genome shotgun (WGS) entry which is preliminary data.</text>
</comment>
<dbReference type="EMBL" id="CAWUPB010001194">
    <property type="protein sequence ID" value="CAK7352990.1"/>
    <property type="molecule type" value="Genomic_DNA"/>
</dbReference>
<dbReference type="AlphaFoldDB" id="A0AAV1SNI4"/>
<feature type="compositionally biased region" description="Basic and acidic residues" evidence="1">
    <location>
        <begin position="75"/>
        <end position="102"/>
    </location>
</feature>
<evidence type="ECO:0000256" key="1">
    <source>
        <dbReference type="SAM" id="MobiDB-lite"/>
    </source>
</evidence>
<organism evidence="2 3">
    <name type="scientific">Dovyalis caffra</name>
    <dbReference type="NCBI Taxonomy" id="77055"/>
    <lineage>
        <taxon>Eukaryota</taxon>
        <taxon>Viridiplantae</taxon>
        <taxon>Streptophyta</taxon>
        <taxon>Embryophyta</taxon>
        <taxon>Tracheophyta</taxon>
        <taxon>Spermatophyta</taxon>
        <taxon>Magnoliopsida</taxon>
        <taxon>eudicotyledons</taxon>
        <taxon>Gunneridae</taxon>
        <taxon>Pentapetalae</taxon>
        <taxon>rosids</taxon>
        <taxon>fabids</taxon>
        <taxon>Malpighiales</taxon>
        <taxon>Salicaceae</taxon>
        <taxon>Flacourtieae</taxon>
        <taxon>Dovyalis</taxon>
    </lineage>
</organism>
<proteinExistence type="predicted"/>
<gene>
    <name evidence="2" type="ORF">DCAF_LOCUS24502</name>
</gene>
<reference evidence="2 3" key="1">
    <citation type="submission" date="2024-01" db="EMBL/GenBank/DDBJ databases">
        <authorList>
            <person name="Waweru B."/>
        </authorList>
    </citation>
    <scope>NUCLEOTIDE SEQUENCE [LARGE SCALE GENOMIC DNA]</scope>
</reference>
<evidence type="ECO:0000313" key="3">
    <source>
        <dbReference type="Proteomes" id="UP001314170"/>
    </source>
</evidence>
<feature type="region of interest" description="Disordered" evidence="1">
    <location>
        <begin position="74"/>
        <end position="102"/>
    </location>
</feature>
<accession>A0AAV1SNI4</accession>
<name>A0AAV1SNI4_9ROSI</name>
<dbReference type="Proteomes" id="UP001314170">
    <property type="component" value="Unassembled WGS sequence"/>
</dbReference>
<protein>
    <submittedName>
        <fullName evidence="2">Uncharacterized protein</fullName>
    </submittedName>
</protein>
<keyword evidence="3" id="KW-1185">Reference proteome</keyword>